<sequence length="128" mass="14197">MIPKLVKFCKLARRGGGDSKELYLAAVIVLVAIISFGLGRLSKIREEKTPITIENTKIGESKSLSTFDVDSGIKTDKIFVASRNGKKYYYAWCESANVIKEQNRVWFSTQAEAEKAGYQPAANCKGLK</sequence>
<protein>
    <recommendedName>
        <fullName evidence="4">Ada DNA repair metal-binding domain-containing protein</fullName>
    </recommendedName>
</protein>
<keyword evidence="1" id="KW-0472">Membrane</keyword>
<dbReference type="InterPro" id="IPR035451">
    <property type="entry name" value="Ada-like_dom_sf"/>
</dbReference>
<keyword evidence="1" id="KW-0812">Transmembrane</keyword>
<evidence type="ECO:0008006" key="4">
    <source>
        <dbReference type="Google" id="ProtNLM"/>
    </source>
</evidence>
<reference evidence="2 3" key="1">
    <citation type="journal article" date="2016" name="Nat. Commun.">
        <title>Thousands of microbial genomes shed light on interconnected biogeochemical processes in an aquifer system.</title>
        <authorList>
            <person name="Anantharaman K."/>
            <person name="Brown C.T."/>
            <person name="Hug L.A."/>
            <person name="Sharon I."/>
            <person name="Castelle C.J."/>
            <person name="Probst A.J."/>
            <person name="Thomas B.C."/>
            <person name="Singh A."/>
            <person name="Wilkins M.J."/>
            <person name="Karaoz U."/>
            <person name="Brodie E.L."/>
            <person name="Williams K.H."/>
            <person name="Hubbard S.S."/>
            <person name="Banfield J.F."/>
        </authorList>
    </citation>
    <scope>NUCLEOTIDE SEQUENCE [LARGE SCALE GENOMIC DNA]</scope>
</reference>
<evidence type="ECO:0000313" key="3">
    <source>
        <dbReference type="Proteomes" id="UP000179122"/>
    </source>
</evidence>
<evidence type="ECO:0000256" key="1">
    <source>
        <dbReference type="SAM" id="Phobius"/>
    </source>
</evidence>
<dbReference type="Proteomes" id="UP000179122">
    <property type="component" value="Unassembled WGS sequence"/>
</dbReference>
<feature type="transmembrane region" description="Helical" evidence="1">
    <location>
        <begin position="22"/>
        <end position="41"/>
    </location>
</feature>
<proteinExistence type="predicted"/>
<keyword evidence="1" id="KW-1133">Transmembrane helix</keyword>
<dbReference type="SUPFAM" id="SSF57884">
    <property type="entry name" value="Ada DNA repair protein, N-terminal domain (N-Ada 10)"/>
    <property type="match status" value="1"/>
</dbReference>
<name>A0A1G2ELE0_9BACT</name>
<gene>
    <name evidence="2" type="ORF">A3F95_00370</name>
</gene>
<dbReference type="AlphaFoldDB" id="A0A1G2ELE0"/>
<accession>A0A1G2ELE0</accession>
<organism evidence="2 3">
    <name type="scientific">Candidatus Nealsonbacteria bacterium RIFCSPLOWO2_12_FULL_39_31</name>
    <dbReference type="NCBI Taxonomy" id="1801676"/>
    <lineage>
        <taxon>Bacteria</taxon>
        <taxon>Candidatus Nealsoniibacteriota</taxon>
    </lineage>
</organism>
<comment type="caution">
    <text evidence="2">The sequence shown here is derived from an EMBL/GenBank/DDBJ whole genome shotgun (WGS) entry which is preliminary data.</text>
</comment>
<dbReference type="Gene3D" id="3.40.10.10">
    <property type="entry name" value="DNA Methylphosphotriester Repair Domain"/>
    <property type="match status" value="1"/>
</dbReference>
<evidence type="ECO:0000313" key="2">
    <source>
        <dbReference type="EMBL" id="OGZ26605.1"/>
    </source>
</evidence>
<dbReference type="EMBL" id="MHML01000021">
    <property type="protein sequence ID" value="OGZ26605.1"/>
    <property type="molecule type" value="Genomic_DNA"/>
</dbReference>